<dbReference type="OrthoDB" id="9773456at2"/>
<dbReference type="STRING" id="204536.SULAZ_1586"/>
<evidence type="ECO:0000256" key="2">
    <source>
        <dbReference type="ARBA" id="ARBA00022617"/>
    </source>
</evidence>
<feature type="binding site" description="covalent" evidence="6">
    <location>
        <position position="81"/>
    </location>
    <ligand>
        <name>heme c</name>
        <dbReference type="ChEBI" id="CHEBI:61717"/>
    </ligand>
</feature>
<accession>C1DWR3</accession>
<evidence type="ECO:0000256" key="6">
    <source>
        <dbReference type="PIRSR" id="PIRSR602324-1"/>
    </source>
</evidence>
<keyword evidence="5 6" id="KW-0408">Iron</keyword>
<dbReference type="InterPro" id="IPR002324">
    <property type="entry name" value="Cyt_c_ID"/>
</dbReference>
<keyword evidence="7" id="KW-0732">Signal</keyword>
<dbReference type="PROSITE" id="PS51007">
    <property type="entry name" value="CYTC"/>
    <property type="match status" value="1"/>
</dbReference>
<feature type="chain" id="PRO_5002908687" evidence="7">
    <location>
        <begin position="21"/>
        <end position="107"/>
    </location>
</feature>
<evidence type="ECO:0000256" key="3">
    <source>
        <dbReference type="ARBA" id="ARBA00022723"/>
    </source>
</evidence>
<dbReference type="GO" id="GO:0020037">
    <property type="term" value="F:heme binding"/>
    <property type="evidence" value="ECO:0007669"/>
    <property type="project" value="InterPro"/>
</dbReference>
<gene>
    <name evidence="9" type="ordered locus">SULAZ_1586</name>
</gene>
<dbReference type="GO" id="GO:0009055">
    <property type="term" value="F:electron transfer activity"/>
    <property type="evidence" value="ECO:0007669"/>
    <property type="project" value="InterPro"/>
</dbReference>
<comment type="PTM">
    <text evidence="6">Binds 1 heme c group covalently per subunit.</text>
</comment>
<dbReference type="SUPFAM" id="SSF46626">
    <property type="entry name" value="Cytochrome c"/>
    <property type="match status" value="1"/>
</dbReference>
<sequence length="107" mass="11148">MKKLVLSTLSVAVMAAGSFAADGKALFQSKGCTACHQAAADTVGPSLKKIAAAYAGKEANLIKFLKGQGKAVVDPAKEAVMKPQINTTKAMKDDELKALAEFILSHK</sequence>
<dbReference type="RefSeq" id="WP_012674651.1">
    <property type="nucleotide sequence ID" value="NC_012438.1"/>
</dbReference>
<dbReference type="GO" id="GO:0005506">
    <property type="term" value="F:iron ion binding"/>
    <property type="evidence" value="ECO:0007669"/>
    <property type="project" value="InterPro"/>
</dbReference>
<feature type="binding site" description="covalent" evidence="6">
    <location>
        <position position="32"/>
    </location>
    <ligand>
        <name>heme c</name>
        <dbReference type="ChEBI" id="CHEBI:61717"/>
    </ligand>
</feature>
<dbReference type="Pfam" id="PF00034">
    <property type="entry name" value="Cytochrom_C"/>
    <property type="match status" value="1"/>
</dbReference>
<evidence type="ECO:0000313" key="9">
    <source>
        <dbReference type="EMBL" id="ACN99333.1"/>
    </source>
</evidence>
<evidence type="ECO:0000313" key="10">
    <source>
        <dbReference type="Proteomes" id="UP000001369"/>
    </source>
</evidence>
<dbReference type="Gene3D" id="1.10.760.10">
    <property type="entry name" value="Cytochrome c-like domain"/>
    <property type="match status" value="1"/>
</dbReference>
<keyword evidence="1" id="KW-0813">Transport</keyword>
<feature type="binding site" description="covalent" evidence="6">
    <location>
        <position position="36"/>
    </location>
    <ligand>
        <name>heme c</name>
        <dbReference type="ChEBI" id="CHEBI:61717"/>
    </ligand>
</feature>
<dbReference type="eggNOG" id="COG4654">
    <property type="taxonomic scope" value="Bacteria"/>
</dbReference>
<name>C1DWR3_SULAA</name>
<reference evidence="9 10" key="1">
    <citation type="journal article" date="2009" name="J. Bacteriol.">
        <title>Complete and draft genome sequences of six members of the Aquificales.</title>
        <authorList>
            <person name="Reysenbach A.L."/>
            <person name="Hamamura N."/>
            <person name="Podar M."/>
            <person name="Griffiths E."/>
            <person name="Ferreira S."/>
            <person name="Hochstein R."/>
            <person name="Heidelberg J."/>
            <person name="Johnson J."/>
            <person name="Mead D."/>
            <person name="Pohorille A."/>
            <person name="Sarmiento M."/>
            <person name="Schweighofer K."/>
            <person name="Seshadri R."/>
            <person name="Voytek M.A."/>
        </authorList>
    </citation>
    <scope>NUCLEOTIDE SEQUENCE [LARGE SCALE GENOMIC DNA]</scope>
    <source>
        <strain evidence="10">Az-Fu1 / DSM 15241 / OCM 825</strain>
    </source>
</reference>
<keyword evidence="2 6" id="KW-0349">Heme</keyword>
<evidence type="ECO:0000256" key="5">
    <source>
        <dbReference type="ARBA" id="ARBA00023004"/>
    </source>
</evidence>
<keyword evidence="3 6" id="KW-0479">Metal-binding</keyword>
<evidence type="ECO:0000259" key="8">
    <source>
        <dbReference type="PROSITE" id="PS51007"/>
    </source>
</evidence>
<dbReference type="AlphaFoldDB" id="C1DWR3"/>
<dbReference type="PRINTS" id="PR00606">
    <property type="entry name" value="CYTCHROMECID"/>
</dbReference>
<organism evidence="9 10">
    <name type="scientific">Sulfurihydrogenibium azorense (strain DSM 15241 / OCM 825 / Az-Fu1)</name>
    <dbReference type="NCBI Taxonomy" id="204536"/>
    <lineage>
        <taxon>Bacteria</taxon>
        <taxon>Pseudomonadati</taxon>
        <taxon>Aquificota</taxon>
        <taxon>Aquificia</taxon>
        <taxon>Aquificales</taxon>
        <taxon>Hydrogenothermaceae</taxon>
        <taxon>Sulfurihydrogenibium</taxon>
    </lineage>
</organism>
<evidence type="ECO:0000256" key="4">
    <source>
        <dbReference type="ARBA" id="ARBA00022982"/>
    </source>
</evidence>
<dbReference type="EMBL" id="CP001229">
    <property type="protein sequence ID" value="ACN99333.1"/>
    <property type="molecule type" value="Genomic_DNA"/>
</dbReference>
<feature type="signal peptide" evidence="7">
    <location>
        <begin position="1"/>
        <end position="20"/>
    </location>
</feature>
<feature type="domain" description="Cytochrome c" evidence="8">
    <location>
        <begin position="18"/>
        <end position="107"/>
    </location>
</feature>
<dbReference type="Proteomes" id="UP000001369">
    <property type="component" value="Chromosome"/>
</dbReference>
<dbReference type="HOGENOM" id="CLU_133112_1_1_0"/>
<dbReference type="KEGG" id="saf:SULAZ_1586"/>
<proteinExistence type="predicted"/>
<evidence type="ECO:0000256" key="1">
    <source>
        <dbReference type="ARBA" id="ARBA00022448"/>
    </source>
</evidence>
<keyword evidence="4" id="KW-0249">Electron transport</keyword>
<protein>
    <submittedName>
        <fullName evidence="9">Cytochrome c552</fullName>
    </submittedName>
</protein>
<keyword evidence="10" id="KW-1185">Reference proteome</keyword>
<dbReference type="InterPro" id="IPR009056">
    <property type="entry name" value="Cyt_c-like_dom"/>
</dbReference>
<dbReference type="InterPro" id="IPR036909">
    <property type="entry name" value="Cyt_c-like_dom_sf"/>
</dbReference>
<evidence type="ECO:0000256" key="7">
    <source>
        <dbReference type="SAM" id="SignalP"/>
    </source>
</evidence>